<comment type="cofactor">
    <cofactor evidence="1">
        <name>[4Fe-4S] cluster</name>
        <dbReference type="ChEBI" id="CHEBI:49883"/>
    </cofactor>
</comment>
<dbReference type="GO" id="GO:0016491">
    <property type="term" value="F:oxidoreductase activity"/>
    <property type="evidence" value="ECO:0007669"/>
    <property type="project" value="InterPro"/>
</dbReference>
<evidence type="ECO:0000256" key="6">
    <source>
        <dbReference type="ARBA" id="ARBA00023014"/>
    </source>
</evidence>
<protein>
    <submittedName>
        <fullName evidence="8">Radical SAM domain-containing protein</fullName>
    </submittedName>
</protein>
<dbReference type="NCBIfam" id="TIGR04085">
    <property type="entry name" value="rSAM_more_4Fe4S"/>
    <property type="match status" value="1"/>
</dbReference>
<dbReference type="eggNOG" id="COG0641">
    <property type="taxonomic scope" value="Bacteria"/>
</dbReference>
<feature type="domain" description="Radical SAM core" evidence="7">
    <location>
        <begin position="99"/>
        <end position="336"/>
    </location>
</feature>
<dbReference type="PROSITE" id="PS51918">
    <property type="entry name" value="RADICAL_SAM"/>
    <property type="match status" value="1"/>
</dbReference>
<proteinExistence type="predicted"/>
<dbReference type="SFLD" id="SFLDG01067">
    <property type="entry name" value="SPASM/twitch_domain_containing"/>
    <property type="match status" value="1"/>
</dbReference>
<dbReference type="HOGENOM" id="CLU_009273_3_3_9"/>
<evidence type="ECO:0000313" key="9">
    <source>
        <dbReference type="Proteomes" id="UP000006094"/>
    </source>
</evidence>
<dbReference type="SMART" id="SM00729">
    <property type="entry name" value="Elp3"/>
    <property type="match status" value="1"/>
</dbReference>
<gene>
    <name evidence="8" type="ordered locus">Curi_c07780</name>
</gene>
<dbReference type="STRING" id="1128398.Curi_c07780"/>
<dbReference type="InterPro" id="IPR023885">
    <property type="entry name" value="4Fe4S-binding_SPASM_dom"/>
</dbReference>
<keyword evidence="9" id="KW-1185">Reference proteome</keyword>
<evidence type="ECO:0000256" key="5">
    <source>
        <dbReference type="ARBA" id="ARBA00023004"/>
    </source>
</evidence>
<evidence type="ECO:0000313" key="8">
    <source>
        <dbReference type="EMBL" id="AFS77851.1"/>
    </source>
</evidence>
<dbReference type="InterPro" id="IPR007197">
    <property type="entry name" value="rSAM"/>
</dbReference>
<dbReference type="InterPro" id="IPR013785">
    <property type="entry name" value="Aldolase_TIM"/>
</dbReference>
<dbReference type="CDD" id="cd01335">
    <property type="entry name" value="Radical_SAM"/>
    <property type="match status" value="1"/>
</dbReference>
<keyword evidence="5" id="KW-0408">Iron</keyword>
<keyword evidence="6" id="KW-0411">Iron-sulfur</keyword>
<dbReference type="Pfam" id="PF04055">
    <property type="entry name" value="Radical_SAM"/>
    <property type="match status" value="1"/>
</dbReference>
<dbReference type="GO" id="GO:0051539">
    <property type="term" value="F:4 iron, 4 sulfur cluster binding"/>
    <property type="evidence" value="ECO:0007669"/>
    <property type="project" value="UniProtKB-KW"/>
</dbReference>
<accession>K0AZR9</accession>
<name>K0AZR9_GOTA9</name>
<dbReference type="PANTHER" id="PTHR43273">
    <property type="entry name" value="ANAEROBIC SULFATASE-MATURATING ENZYME HOMOLOG ASLB-RELATED"/>
    <property type="match status" value="1"/>
</dbReference>
<dbReference type="PANTHER" id="PTHR43273:SF8">
    <property type="entry name" value="RADICAL SAM DOMAIN PROTEIN"/>
    <property type="match status" value="1"/>
</dbReference>
<dbReference type="AlphaFoldDB" id="K0AZR9"/>
<reference evidence="8 9" key="1">
    <citation type="journal article" date="2012" name="PLoS ONE">
        <title>The purine-utilizing bacterium Clostridium acidurici 9a: a genome-guided metabolic reconsideration.</title>
        <authorList>
            <person name="Hartwich K."/>
            <person name="Poehlein A."/>
            <person name="Daniel R."/>
        </authorList>
    </citation>
    <scope>NUCLEOTIDE SEQUENCE [LARGE SCALE GENOMIC DNA]</scope>
    <source>
        <strain evidence="9">ATCC 7906 / DSM 604 / BCRC 14475 / CIP 104303 / KCTC 5404 / NCIMB 10678 / 9a</strain>
    </source>
</reference>
<dbReference type="GO" id="GO:0046872">
    <property type="term" value="F:metal ion binding"/>
    <property type="evidence" value="ECO:0007669"/>
    <property type="project" value="UniProtKB-KW"/>
</dbReference>
<dbReference type="InterPro" id="IPR000385">
    <property type="entry name" value="MoaA_NifB_PqqE_Fe-S-bd_CS"/>
</dbReference>
<dbReference type="InterPro" id="IPR006638">
    <property type="entry name" value="Elp3/MiaA/NifB-like_rSAM"/>
</dbReference>
<dbReference type="InterPro" id="IPR058240">
    <property type="entry name" value="rSAM_sf"/>
</dbReference>
<keyword evidence="2" id="KW-0004">4Fe-4S</keyword>
<keyword evidence="4" id="KW-0479">Metal-binding</keyword>
<evidence type="ECO:0000256" key="3">
    <source>
        <dbReference type="ARBA" id="ARBA00022691"/>
    </source>
</evidence>
<dbReference type="RefSeq" id="WP_014966988.1">
    <property type="nucleotide sequence ID" value="NC_018664.1"/>
</dbReference>
<dbReference type="SFLD" id="SFLDG01384">
    <property type="entry name" value="thioether_bond_formation_requi"/>
    <property type="match status" value="1"/>
</dbReference>
<dbReference type="EMBL" id="CP003326">
    <property type="protein sequence ID" value="AFS77851.1"/>
    <property type="molecule type" value="Genomic_DNA"/>
</dbReference>
<dbReference type="SUPFAM" id="SSF102114">
    <property type="entry name" value="Radical SAM enzymes"/>
    <property type="match status" value="1"/>
</dbReference>
<sequence>MHPINTNSYEILNYNSKKFIFIGNYKTLFEYTDLLNDILKLLSNHNDDEIVNKLEGKYSSKLVREQVSIIKEWILKINSHNENQYNLNNNIERDYWHKEKVLKSLWLNISHDCNLRCIYCYGDGGNYGKRTELMTVEKAKEIIDYWFKYLNKESKEVNVVFFGGEPLMNKDVLFFAVDYINNLIGHNKNIKYMLTTNATIMDSKLLDLFTKNKFSITLSIDGEKEIQDKNRPYCSGEGTFNKVIETIGLLKKSYNKLTARLTLTHDNVPRLKQSIEDLWNLGITNVNFEIVSSKDKSLKLTEEDIKILKPQIQDLAKITYRNIIDNNNKYILTFIKYGKILHNYLDNSCTFYSKNSLMVDPDGEIFKCHRLIEQEEFMVGNISNELDWGKYNKNKNTNSKCDDCWINKLCFQCPQINYTFNNNIYDPYELSCELTKIIVEESLKLYCSIYENYPKLLSQIYKC</sequence>
<evidence type="ECO:0000256" key="2">
    <source>
        <dbReference type="ARBA" id="ARBA00022485"/>
    </source>
</evidence>
<dbReference type="SFLD" id="SFLDG01386">
    <property type="entry name" value="main_SPASM_domain-containing"/>
    <property type="match status" value="1"/>
</dbReference>
<evidence type="ECO:0000256" key="1">
    <source>
        <dbReference type="ARBA" id="ARBA00001966"/>
    </source>
</evidence>
<keyword evidence="3" id="KW-0949">S-adenosyl-L-methionine</keyword>
<evidence type="ECO:0000259" key="7">
    <source>
        <dbReference type="PROSITE" id="PS51918"/>
    </source>
</evidence>
<dbReference type="Gene3D" id="3.20.20.70">
    <property type="entry name" value="Aldolase class I"/>
    <property type="match status" value="1"/>
</dbReference>
<dbReference type="PROSITE" id="PS01305">
    <property type="entry name" value="MOAA_NIFB_PQQE"/>
    <property type="match status" value="1"/>
</dbReference>
<dbReference type="OrthoDB" id="9808591at2"/>
<organism evidence="8 9">
    <name type="scientific">Gottschalkia acidurici (strain ATCC 7906 / DSM 604 / BCRC 14475 / CIP 104303 / KCTC 5404 / NCIMB 10678 / 9a)</name>
    <name type="common">Clostridium acidurici</name>
    <dbReference type="NCBI Taxonomy" id="1128398"/>
    <lineage>
        <taxon>Bacteria</taxon>
        <taxon>Bacillati</taxon>
        <taxon>Bacillota</taxon>
        <taxon>Tissierellia</taxon>
        <taxon>Tissierellales</taxon>
        <taxon>Gottschalkiaceae</taxon>
        <taxon>Gottschalkia</taxon>
    </lineage>
</organism>
<dbReference type="SFLD" id="SFLDS00029">
    <property type="entry name" value="Radical_SAM"/>
    <property type="match status" value="1"/>
</dbReference>
<dbReference type="GO" id="GO:0032324">
    <property type="term" value="P:molybdopterin cofactor biosynthetic process"/>
    <property type="evidence" value="ECO:0007669"/>
    <property type="project" value="UniProtKB-ARBA"/>
</dbReference>
<evidence type="ECO:0000256" key="4">
    <source>
        <dbReference type="ARBA" id="ARBA00022723"/>
    </source>
</evidence>
<dbReference type="KEGG" id="cad:Curi_c07780"/>
<dbReference type="InterPro" id="IPR023867">
    <property type="entry name" value="Sulphatase_maturase_rSAM"/>
</dbReference>
<dbReference type="Proteomes" id="UP000006094">
    <property type="component" value="Chromosome"/>
</dbReference>